<feature type="binding site" evidence="5">
    <location>
        <begin position="183"/>
        <end position="186"/>
    </location>
    <ligand>
        <name>substrate</name>
    </ligand>
</feature>
<feature type="binding site" evidence="5">
    <location>
        <position position="183"/>
    </location>
    <ligand>
        <name>S-adenosyl-L-methionine</name>
        <dbReference type="ChEBI" id="CHEBI:59789"/>
    </ligand>
</feature>
<evidence type="ECO:0000313" key="8">
    <source>
        <dbReference type="EMBL" id="CBX80477.1"/>
    </source>
</evidence>
<gene>
    <name evidence="8" type="primary">hemK</name>
    <name evidence="5" type="synonym">prmC</name>
    <name evidence="8" type="ORF">EAIL5_1657</name>
</gene>
<comment type="catalytic activity">
    <reaction evidence="4 5">
        <text>L-glutaminyl-[peptide chain release factor] + S-adenosyl-L-methionine = N(5)-methyl-L-glutaminyl-[peptide chain release factor] + S-adenosyl-L-homocysteine + H(+)</text>
        <dbReference type="Rhea" id="RHEA:42896"/>
        <dbReference type="Rhea" id="RHEA-COMP:10271"/>
        <dbReference type="Rhea" id="RHEA-COMP:10272"/>
        <dbReference type="ChEBI" id="CHEBI:15378"/>
        <dbReference type="ChEBI" id="CHEBI:30011"/>
        <dbReference type="ChEBI" id="CHEBI:57856"/>
        <dbReference type="ChEBI" id="CHEBI:59789"/>
        <dbReference type="ChEBI" id="CHEBI:61891"/>
        <dbReference type="EC" id="2.1.1.297"/>
    </reaction>
</comment>
<feature type="domain" description="Release factor glutamine methyltransferase N-terminal" evidence="7">
    <location>
        <begin position="5"/>
        <end position="73"/>
    </location>
</feature>
<dbReference type="NCBIfam" id="TIGR03534">
    <property type="entry name" value="RF_mod_PrmC"/>
    <property type="match status" value="1"/>
</dbReference>
<protein>
    <recommendedName>
        <fullName evidence="5">Release factor glutamine methyltransferase</fullName>
        <shortName evidence="5">RF MTase</shortName>
        <ecNumber evidence="5">2.1.1.297</ecNumber>
    </recommendedName>
    <alternativeName>
        <fullName evidence="5">N5-glutamine methyltransferase PrmC</fullName>
    </alternativeName>
    <alternativeName>
        <fullName evidence="5">Protein-(glutamine-N5) MTase PrmC</fullName>
    </alternativeName>
    <alternativeName>
        <fullName evidence="5">Protein-glutamine N-methyltransferase PrmC</fullName>
    </alternativeName>
</protein>
<dbReference type="InterPro" id="IPR002052">
    <property type="entry name" value="DNA_methylase_N6_adenine_CS"/>
</dbReference>
<name>E5B4S4_ERWAM</name>
<dbReference type="SUPFAM" id="SSF53335">
    <property type="entry name" value="S-adenosyl-L-methionine-dependent methyltransferases"/>
    <property type="match status" value="1"/>
</dbReference>
<keyword evidence="1 5" id="KW-0489">Methyltransferase</keyword>
<dbReference type="Gene3D" id="1.10.8.10">
    <property type="entry name" value="DNA helicase RuvA subunit, C-terminal domain"/>
    <property type="match status" value="1"/>
</dbReference>
<dbReference type="CDD" id="cd02440">
    <property type="entry name" value="AdoMet_MTases"/>
    <property type="match status" value="1"/>
</dbReference>
<evidence type="ECO:0000256" key="1">
    <source>
        <dbReference type="ARBA" id="ARBA00022603"/>
    </source>
</evidence>
<dbReference type="EMBL" id="FR719190">
    <property type="protein sequence ID" value="CBX80477.1"/>
    <property type="molecule type" value="Genomic_DNA"/>
</dbReference>
<evidence type="ECO:0000259" key="7">
    <source>
        <dbReference type="Pfam" id="PF17827"/>
    </source>
</evidence>
<dbReference type="FunFam" id="3.40.50.150:FF:000053">
    <property type="entry name" value="Release factor glutamine methyltransferase"/>
    <property type="match status" value="1"/>
</dbReference>
<organism evidence="8">
    <name type="scientific">Erwinia amylovora ATCC BAA-2158</name>
    <dbReference type="NCBI Taxonomy" id="889211"/>
    <lineage>
        <taxon>Bacteria</taxon>
        <taxon>Pseudomonadati</taxon>
        <taxon>Pseudomonadota</taxon>
        <taxon>Gammaproteobacteria</taxon>
        <taxon>Enterobacterales</taxon>
        <taxon>Erwiniaceae</taxon>
        <taxon>Erwinia</taxon>
    </lineage>
</organism>
<reference evidence="8" key="1">
    <citation type="journal article" date="2011" name="J. Bacteriol.">
        <title>Genome Sequence of an Erwinia amylovora Strain with Pathogenicity Restricted to Rubus Plants.</title>
        <authorList>
            <person name="Powney R."/>
            <person name="Smits T.H."/>
            <person name="Sawbridge T."/>
            <person name="Frey B."/>
            <person name="Blom J."/>
            <person name="Frey J.E."/>
            <person name="Plummer K.M."/>
            <person name="Beer S.V."/>
            <person name="Luck J."/>
            <person name="Duffy B."/>
            <person name="Rodoni B."/>
        </authorList>
    </citation>
    <scope>NUCLEOTIDE SEQUENCE</scope>
    <source>
        <strain evidence="8">ATCC BAA-2158</strain>
    </source>
</reference>
<proteinExistence type="inferred from homology"/>
<dbReference type="FunFam" id="1.10.8.10:FF:000032">
    <property type="entry name" value="Release factor glutamine methyltransferase"/>
    <property type="match status" value="1"/>
</dbReference>
<dbReference type="Pfam" id="PF13847">
    <property type="entry name" value="Methyltransf_31"/>
    <property type="match status" value="1"/>
</dbReference>
<dbReference type="PANTHER" id="PTHR18895">
    <property type="entry name" value="HEMK METHYLTRANSFERASE"/>
    <property type="match status" value="1"/>
</dbReference>
<dbReference type="HAMAP" id="MF_02126">
    <property type="entry name" value="RF_methyltr_PrmC"/>
    <property type="match status" value="1"/>
</dbReference>
<feature type="domain" description="Methyltransferase" evidence="6">
    <location>
        <begin position="108"/>
        <end position="256"/>
    </location>
</feature>
<dbReference type="GO" id="GO:0032259">
    <property type="term" value="P:methylation"/>
    <property type="evidence" value="ECO:0007669"/>
    <property type="project" value="UniProtKB-KW"/>
</dbReference>
<dbReference type="InterPro" id="IPR004556">
    <property type="entry name" value="HemK-like"/>
</dbReference>
<dbReference type="GO" id="GO:0102559">
    <property type="term" value="F:peptide chain release factor N(5)-glutamine methyltransferase activity"/>
    <property type="evidence" value="ECO:0007669"/>
    <property type="project" value="UniProtKB-EC"/>
</dbReference>
<feature type="binding site" evidence="5">
    <location>
        <begin position="117"/>
        <end position="121"/>
    </location>
    <ligand>
        <name>S-adenosyl-L-methionine</name>
        <dbReference type="ChEBI" id="CHEBI:59789"/>
    </ligand>
</feature>
<dbReference type="AlphaFoldDB" id="E5B4S4"/>
<dbReference type="NCBIfam" id="TIGR00536">
    <property type="entry name" value="hemK_fam"/>
    <property type="match status" value="1"/>
</dbReference>
<comment type="similarity">
    <text evidence="5">Belongs to the protein N5-glutamine methyltransferase family. PrmC subfamily.</text>
</comment>
<dbReference type="PANTHER" id="PTHR18895:SF74">
    <property type="entry name" value="MTRF1L RELEASE FACTOR GLUTAMINE METHYLTRANSFERASE"/>
    <property type="match status" value="1"/>
</dbReference>
<feature type="binding site" evidence="5">
    <location>
        <position position="140"/>
    </location>
    <ligand>
        <name>S-adenosyl-L-methionine</name>
        <dbReference type="ChEBI" id="CHEBI:59789"/>
    </ligand>
</feature>
<keyword evidence="2 5" id="KW-0808">Transferase</keyword>
<feature type="binding site" evidence="5">
    <location>
        <position position="168"/>
    </location>
    <ligand>
        <name>S-adenosyl-L-methionine</name>
        <dbReference type="ChEBI" id="CHEBI:59789"/>
    </ligand>
</feature>
<evidence type="ECO:0000259" key="6">
    <source>
        <dbReference type="Pfam" id="PF13847"/>
    </source>
</evidence>
<dbReference type="PROSITE" id="PS00092">
    <property type="entry name" value="N6_MTASE"/>
    <property type="match status" value="1"/>
</dbReference>
<dbReference type="InterPro" id="IPR025714">
    <property type="entry name" value="Methyltranfer_dom"/>
</dbReference>
<dbReference type="InterPro" id="IPR019874">
    <property type="entry name" value="RF_methyltr_PrmC"/>
</dbReference>
<dbReference type="GO" id="GO:0003676">
    <property type="term" value="F:nucleic acid binding"/>
    <property type="evidence" value="ECO:0007669"/>
    <property type="project" value="InterPro"/>
</dbReference>
<comment type="function">
    <text evidence="5">Methylates the class 1 translation termination release factors RF1/PrfA and RF2/PrfB on the glutamine residue of the universally conserved GGQ motif.</text>
</comment>
<evidence type="ECO:0000256" key="3">
    <source>
        <dbReference type="ARBA" id="ARBA00022691"/>
    </source>
</evidence>
<keyword evidence="3 5" id="KW-0949">S-adenosyl-L-methionine</keyword>
<dbReference type="EC" id="2.1.1.297" evidence="5"/>
<accession>E5B4S4</accession>
<evidence type="ECO:0000256" key="2">
    <source>
        <dbReference type="ARBA" id="ARBA00022679"/>
    </source>
</evidence>
<evidence type="ECO:0000256" key="5">
    <source>
        <dbReference type="HAMAP-Rule" id="MF_02126"/>
    </source>
</evidence>
<dbReference type="InterPro" id="IPR050320">
    <property type="entry name" value="N5-glutamine_MTase"/>
</dbReference>
<sequence>MQIRDWLRAATAQLSESESPKRDAEILLQLVTGKSRAWLIGFDDSVLDAAALEQLHALLTRRAAGEPIAYLTGEREFWSLSLNVTPDTLIPRPDSEVLVEQALAHLPDAACSILDLGTGSGAIALALASERPDCQISGIDRIPAAVALAQHNAARLGLANATFMPGNWFSALKPQQFAVIVSNPPYIDAADKHLSQGDVRFEPASALVAGDGGLADIKIIAAQAGQYLANGGWLLLEHGWQQGAQIRQILSDNHYCRIETCQDYGGNDRVTFGQKPLIRNFKWPPGTFRRKIFIC</sequence>
<dbReference type="InterPro" id="IPR029063">
    <property type="entry name" value="SAM-dependent_MTases_sf"/>
</dbReference>
<dbReference type="Pfam" id="PF17827">
    <property type="entry name" value="PrmC_N"/>
    <property type="match status" value="1"/>
</dbReference>
<dbReference type="InterPro" id="IPR040758">
    <property type="entry name" value="PrmC_N"/>
</dbReference>
<dbReference type="Gene3D" id="3.40.50.150">
    <property type="entry name" value="Vaccinia Virus protein VP39"/>
    <property type="match status" value="1"/>
</dbReference>
<evidence type="ECO:0000256" key="4">
    <source>
        <dbReference type="ARBA" id="ARBA00048391"/>
    </source>
</evidence>